<accession>A0A2P8H7G3</accession>
<sequence>MSNDPIKRRQYILNQLILIAGSWEATGEQDKGLEQQFESKLAELHPVRKNALDILYRHLAMEVAA</sequence>
<dbReference type="EMBL" id="PYAT01000001">
    <property type="protein sequence ID" value="PSL42156.1"/>
    <property type="molecule type" value="Genomic_DNA"/>
</dbReference>
<organism evidence="1 2">
    <name type="scientific">Planomicrobium soli</name>
    <dbReference type="NCBI Taxonomy" id="1176648"/>
    <lineage>
        <taxon>Bacteria</taxon>
        <taxon>Bacillati</taxon>
        <taxon>Bacillota</taxon>
        <taxon>Bacilli</taxon>
        <taxon>Bacillales</taxon>
        <taxon>Caryophanaceae</taxon>
        <taxon>Planomicrobium</taxon>
    </lineage>
</organism>
<reference evidence="1 2" key="1">
    <citation type="submission" date="2018-03" db="EMBL/GenBank/DDBJ databases">
        <title>Genomic Encyclopedia of Type Strains, Phase III (KMG-III): the genomes of soil and plant-associated and newly described type strains.</title>
        <authorList>
            <person name="Whitman W."/>
        </authorList>
    </citation>
    <scope>NUCLEOTIDE SEQUENCE [LARGE SCALE GENOMIC DNA]</scope>
    <source>
        <strain evidence="1 2">CGMCC 1.12259</strain>
    </source>
</reference>
<dbReference type="RefSeq" id="WP_106531939.1">
    <property type="nucleotide sequence ID" value="NZ_PYAT01000001.1"/>
</dbReference>
<keyword evidence="2" id="KW-1185">Reference proteome</keyword>
<comment type="caution">
    <text evidence="1">The sequence shown here is derived from an EMBL/GenBank/DDBJ whole genome shotgun (WGS) entry which is preliminary data.</text>
</comment>
<evidence type="ECO:0000313" key="2">
    <source>
        <dbReference type="Proteomes" id="UP000242682"/>
    </source>
</evidence>
<protein>
    <submittedName>
        <fullName evidence="1">Uncharacterized protein</fullName>
    </submittedName>
</protein>
<name>A0A2P8H7G3_9BACL</name>
<evidence type="ECO:0000313" key="1">
    <source>
        <dbReference type="EMBL" id="PSL42156.1"/>
    </source>
</evidence>
<dbReference type="AlphaFoldDB" id="A0A2P8H7G3"/>
<gene>
    <name evidence="1" type="ORF">B0H99_101404</name>
</gene>
<proteinExistence type="predicted"/>
<dbReference type="Proteomes" id="UP000242682">
    <property type="component" value="Unassembled WGS sequence"/>
</dbReference>
<dbReference type="OrthoDB" id="2456055at2"/>